<evidence type="ECO:0000313" key="8">
    <source>
        <dbReference type="Proteomes" id="UP001168505"/>
    </source>
</evidence>
<evidence type="ECO:0000256" key="1">
    <source>
        <dbReference type="ARBA" id="ARBA00004141"/>
    </source>
</evidence>
<comment type="subcellular location">
    <subcellularLocation>
        <location evidence="1">Membrane</location>
        <topology evidence="1">Multi-pass membrane protein</topology>
    </subcellularLocation>
</comment>
<name>A0AAW7JPD7_9ACTN</name>
<dbReference type="Pfam" id="PF04932">
    <property type="entry name" value="Wzy_C"/>
    <property type="match status" value="1"/>
</dbReference>
<feature type="domain" description="O-antigen ligase-related" evidence="6">
    <location>
        <begin position="164"/>
        <end position="305"/>
    </location>
</feature>
<keyword evidence="2 5" id="KW-0812">Transmembrane</keyword>
<evidence type="ECO:0000313" key="7">
    <source>
        <dbReference type="EMBL" id="MDN0069404.1"/>
    </source>
</evidence>
<feature type="transmembrane region" description="Helical" evidence="5">
    <location>
        <begin position="322"/>
        <end position="341"/>
    </location>
</feature>
<feature type="transmembrane region" description="Helical" evidence="5">
    <location>
        <begin position="37"/>
        <end position="54"/>
    </location>
</feature>
<dbReference type="RefSeq" id="WP_143753729.1">
    <property type="nucleotide sequence ID" value="NZ_JAUEIR010000005.1"/>
</dbReference>
<dbReference type="EMBL" id="JAUEIR010000005">
    <property type="protein sequence ID" value="MDN0069404.1"/>
    <property type="molecule type" value="Genomic_DNA"/>
</dbReference>
<reference evidence="7" key="2">
    <citation type="submission" date="2023-08" db="EMBL/GenBank/DDBJ databases">
        <title>Identification and characterization of horizontal gene transfer across gut microbiota members of farm animals based on homology search.</title>
        <authorList>
            <person name="Schwarzerova J."/>
            <person name="Nykrynova M."/>
            <person name="Jureckova K."/>
            <person name="Cejkova D."/>
            <person name="Rychlik I."/>
        </authorList>
    </citation>
    <scope>NUCLEOTIDE SEQUENCE</scope>
    <source>
        <strain evidence="7">15_COKtk</strain>
    </source>
</reference>
<feature type="transmembrane region" description="Helical" evidence="5">
    <location>
        <begin position="13"/>
        <end position="30"/>
    </location>
</feature>
<gene>
    <name evidence="7" type="ORF">QVN40_06760</name>
</gene>
<keyword evidence="7" id="KW-0436">Ligase</keyword>
<evidence type="ECO:0000256" key="5">
    <source>
        <dbReference type="SAM" id="Phobius"/>
    </source>
</evidence>
<evidence type="ECO:0000256" key="2">
    <source>
        <dbReference type="ARBA" id="ARBA00022692"/>
    </source>
</evidence>
<proteinExistence type="predicted"/>
<dbReference type="GO" id="GO:0016020">
    <property type="term" value="C:membrane"/>
    <property type="evidence" value="ECO:0007669"/>
    <property type="project" value="UniProtKB-SubCell"/>
</dbReference>
<organism evidence="7 8">
    <name type="scientific">Collinsella ihumii</name>
    <dbReference type="NCBI Taxonomy" id="1720204"/>
    <lineage>
        <taxon>Bacteria</taxon>
        <taxon>Bacillati</taxon>
        <taxon>Actinomycetota</taxon>
        <taxon>Coriobacteriia</taxon>
        <taxon>Coriobacteriales</taxon>
        <taxon>Coriobacteriaceae</taxon>
        <taxon>Collinsella</taxon>
    </lineage>
</organism>
<accession>A0AAW7JPD7</accession>
<evidence type="ECO:0000259" key="6">
    <source>
        <dbReference type="Pfam" id="PF04932"/>
    </source>
</evidence>
<feature type="transmembrane region" description="Helical" evidence="5">
    <location>
        <begin position="90"/>
        <end position="107"/>
    </location>
</feature>
<evidence type="ECO:0000256" key="3">
    <source>
        <dbReference type="ARBA" id="ARBA00022989"/>
    </source>
</evidence>
<feature type="transmembrane region" description="Helical" evidence="5">
    <location>
        <begin position="290"/>
        <end position="310"/>
    </location>
</feature>
<sequence>MFKYSGLSFWDDVFAWLKAASALIIIVLYLRQRPSTATTVVAALCFWLGLATVLTRTSIVTFLGPAVGLISTFMLFDIVSKHDFITFLKWIRNLLSLYYFLNLLSYIIKETGMANIPITFLGIDNRWIYYFLPWIVVSFIVAIYERGQATVGAWAVWLVCLLQLAAVWSAGAMVSILMWPLLWGCFMAKKTTGGFAIRRLGVIFIVVIALNVLITADIILPSLRWLIVDVLHKDITLAGRTYLWESVLRLLETKPMTGMGALANDSAIDFFYSSSGYVFACMVNHPHNNFLYYAFRGGFPAMILYGALCYNAIRSIDKNRDLPYARCLAAGLSCFFLAALIDTMDFSLMHMIFAISCNVSCLPVCSSTPLKRIYSNI</sequence>
<feature type="transmembrane region" description="Helical" evidence="5">
    <location>
        <begin position="200"/>
        <end position="220"/>
    </location>
</feature>
<feature type="transmembrane region" description="Helical" evidence="5">
    <location>
        <begin position="127"/>
        <end position="144"/>
    </location>
</feature>
<feature type="transmembrane region" description="Helical" evidence="5">
    <location>
        <begin position="172"/>
        <end position="188"/>
    </location>
</feature>
<evidence type="ECO:0000256" key="4">
    <source>
        <dbReference type="ARBA" id="ARBA00023136"/>
    </source>
</evidence>
<reference evidence="7" key="1">
    <citation type="submission" date="2023-06" db="EMBL/GenBank/DDBJ databases">
        <authorList>
            <person name="Zeman M."/>
            <person name="Kubasova T."/>
            <person name="Jahodarova E."/>
            <person name="Nykrynova M."/>
            <person name="Rychlik I."/>
        </authorList>
    </citation>
    <scope>NUCLEOTIDE SEQUENCE</scope>
    <source>
        <strain evidence="7">15_COKtk</strain>
    </source>
</reference>
<comment type="caution">
    <text evidence="7">The sequence shown here is derived from an EMBL/GenBank/DDBJ whole genome shotgun (WGS) entry which is preliminary data.</text>
</comment>
<protein>
    <submittedName>
        <fullName evidence="7">O-antigen ligase family protein</fullName>
    </submittedName>
</protein>
<dbReference type="InterPro" id="IPR007016">
    <property type="entry name" value="O-antigen_ligase-rel_domated"/>
</dbReference>
<dbReference type="AlphaFoldDB" id="A0AAW7JPD7"/>
<keyword evidence="4 5" id="KW-0472">Membrane</keyword>
<keyword evidence="3 5" id="KW-1133">Transmembrane helix</keyword>
<dbReference type="Proteomes" id="UP001168505">
    <property type="component" value="Unassembled WGS sequence"/>
</dbReference>
<dbReference type="GO" id="GO:0016874">
    <property type="term" value="F:ligase activity"/>
    <property type="evidence" value="ECO:0007669"/>
    <property type="project" value="UniProtKB-KW"/>
</dbReference>
<feature type="transmembrane region" description="Helical" evidence="5">
    <location>
        <begin position="347"/>
        <end position="365"/>
    </location>
</feature>